<dbReference type="EMBL" id="AGNL01046415">
    <property type="protein sequence ID" value="EJK47976.1"/>
    <property type="molecule type" value="Genomic_DNA"/>
</dbReference>
<gene>
    <name evidence="1" type="ORF">THAOC_33267</name>
</gene>
<evidence type="ECO:0000313" key="1">
    <source>
        <dbReference type="EMBL" id="EJK47976.1"/>
    </source>
</evidence>
<proteinExistence type="predicted"/>
<name>K0RG63_THAOC</name>
<sequence length="277" mass="30884">MQNEEASGGVVSTGAADLKRSNQNSKCKPGFNSRFEYYCCYLLFGPDNGLRCGIKFDTKELMCLRDDLLPPWPLVLLCAIYQNNSLLAWRLGTWRTMTGLVTRYRNQRIPPCTLAPEDVWTELHCSLLAALPLTLCSHSSEKIQRTIDKEVRPSKEIPPTNPSPPEATSLFQVQKRVALDQGVAKVIRGACGMNPGVRLAFVSASPSANRISRRDRPGRLDHAQLDERIIAAYRRALSVRLACQEAGCDAEGDNESACLNYGLYCRGRTTSRGQWKF</sequence>
<reference evidence="1 2" key="1">
    <citation type="journal article" date="2012" name="Genome Biol.">
        <title>Genome and low-iron response of an oceanic diatom adapted to chronic iron limitation.</title>
        <authorList>
            <person name="Lommer M."/>
            <person name="Specht M."/>
            <person name="Roy A.S."/>
            <person name="Kraemer L."/>
            <person name="Andreson R."/>
            <person name="Gutowska M.A."/>
            <person name="Wolf J."/>
            <person name="Bergner S.V."/>
            <person name="Schilhabel M.B."/>
            <person name="Klostermeier U.C."/>
            <person name="Beiko R.G."/>
            <person name="Rosenstiel P."/>
            <person name="Hippler M."/>
            <person name="Laroche J."/>
        </authorList>
    </citation>
    <scope>NUCLEOTIDE SEQUENCE [LARGE SCALE GENOMIC DNA]</scope>
    <source>
        <strain evidence="1 2">CCMP1005</strain>
    </source>
</reference>
<organism evidence="1 2">
    <name type="scientific">Thalassiosira oceanica</name>
    <name type="common">Marine diatom</name>
    <dbReference type="NCBI Taxonomy" id="159749"/>
    <lineage>
        <taxon>Eukaryota</taxon>
        <taxon>Sar</taxon>
        <taxon>Stramenopiles</taxon>
        <taxon>Ochrophyta</taxon>
        <taxon>Bacillariophyta</taxon>
        <taxon>Coscinodiscophyceae</taxon>
        <taxon>Thalassiosirophycidae</taxon>
        <taxon>Thalassiosirales</taxon>
        <taxon>Thalassiosiraceae</taxon>
        <taxon>Thalassiosira</taxon>
    </lineage>
</organism>
<dbReference type="AlphaFoldDB" id="K0RG63"/>
<accession>K0RG63</accession>
<dbReference type="Proteomes" id="UP000266841">
    <property type="component" value="Unassembled WGS sequence"/>
</dbReference>
<evidence type="ECO:0000313" key="2">
    <source>
        <dbReference type="Proteomes" id="UP000266841"/>
    </source>
</evidence>
<protein>
    <submittedName>
        <fullName evidence="1">Uncharacterized protein</fullName>
    </submittedName>
</protein>
<comment type="caution">
    <text evidence="1">The sequence shown here is derived from an EMBL/GenBank/DDBJ whole genome shotgun (WGS) entry which is preliminary data.</text>
</comment>
<keyword evidence="2" id="KW-1185">Reference proteome</keyword>